<keyword evidence="1" id="KW-0812">Transmembrane</keyword>
<dbReference type="AlphaFoldDB" id="A0A226DC37"/>
<keyword evidence="1" id="KW-0472">Membrane</keyword>
<dbReference type="Proteomes" id="UP000198287">
    <property type="component" value="Unassembled WGS sequence"/>
</dbReference>
<sequence length="276" mass="31699">MPFNLLDVEDAHSLPNSDFWRYGSFYMQIVMRCRKIVGEVADAKYKNTALNLLTKINPYFGWRQNFTDLGNGSFVFNDPATFNDSVLKDLPIQPVDYDERDSYGIAKSLSSCGKVALMDTKENIVEMTSFLNDNRERKIYVSGHGDSFFPTIRGWKLRPVRNSYAEKRLKVMISSGILKHLEFLYKLWKPQKLLNHYAKWRHPKIEAVSRLDFNSKITPGFYICGILLIVCASVLFAEICSGAFSLRFSGWIRNLITNLQGKGLREFCKVSISSSR</sequence>
<name>A0A226DC37_FOLCA</name>
<keyword evidence="1" id="KW-1133">Transmembrane helix</keyword>
<protein>
    <submittedName>
        <fullName evidence="2">Uncharacterized protein</fullName>
    </submittedName>
</protein>
<comment type="caution">
    <text evidence="2">The sequence shown here is derived from an EMBL/GenBank/DDBJ whole genome shotgun (WGS) entry which is preliminary data.</text>
</comment>
<organism evidence="2 3">
    <name type="scientific">Folsomia candida</name>
    <name type="common">Springtail</name>
    <dbReference type="NCBI Taxonomy" id="158441"/>
    <lineage>
        <taxon>Eukaryota</taxon>
        <taxon>Metazoa</taxon>
        <taxon>Ecdysozoa</taxon>
        <taxon>Arthropoda</taxon>
        <taxon>Hexapoda</taxon>
        <taxon>Collembola</taxon>
        <taxon>Entomobryomorpha</taxon>
        <taxon>Isotomoidea</taxon>
        <taxon>Isotomidae</taxon>
        <taxon>Proisotominae</taxon>
        <taxon>Folsomia</taxon>
    </lineage>
</organism>
<reference evidence="2 3" key="1">
    <citation type="submission" date="2015-12" db="EMBL/GenBank/DDBJ databases">
        <title>The genome of Folsomia candida.</title>
        <authorList>
            <person name="Faddeeva A."/>
            <person name="Derks M.F."/>
            <person name="Anvar Y."/>
            <person name="Smit S."/>
            <person name="Van Straalen N."/>
            <person name="Roelofs D."/>
        </authorList>
    </citation>
    <scope>NUCLEOTIDE SEQUENCE [LARGE SCALE GENOMIC DNA]</scope>
    <source>
        <strain evidence="2 3">VU population</strain>
        <tissue evidence="2">Whole body</tissue>
    </source>
</reference>
<evidence type="ECO:0000313" key="3">
    <source>
        <dbReference type="Proteomes" id="UP000198287"/>
    </source>
</evidence>
<feature type="transmembrane region" description="Helical" evidence="1">
    <location>
        <begin position="220"/>
        <end position="246"/>
    </location>
</feature>
<keyword evidence="3" id="KW-1185">Reference proteome</keyword>
<evidence type="ECO:0000313" key="2">
    <source>
        <dbReference type="EMBL" id="OXA42468.1"/>
    </source>
</evidence>
<proteinExistence type="predicted"/>
<dbReference type="EMBL" id="LNIX01000026">
    <property type="protein sequence ID" value="OXA42468.1"/>
    <property type="molecule type" value="Genomic_DNA"/>
</dbReference>
<evidence type="ECO:0000256" key="1">
    <source>
        <dbReference type="SAM" id="Phobius"/>
    </source>
</evidence>
<gene>
    <name evidence="2" type="ORF">Fcan01_23001</name>
</gene>
<accession>A0A226DC37</accession>